<proteinExistence type="predicted"/>
<accession>A0A5B7YBN6</accession>
<dbReference type="EMBL" id="CP039852">
    <property type="protein sequence ID" value="QCZ92994.1"/>
    <property type="molecule type" value="Genomic_DNA"/>
</dbReference>
<name>A0A5B7YBN6_9ALTE</name>
<evidence type="ECO:0000313" key="1">
    <source>
        <dbReference type="EMBL" id="QCZ92994.1"/>
    </source>
</evidence>
<dbReference type="AlphaFoldDB" id="A0A5B7YBN6"/>
<sequence>MSEKVVIDAMRYWVDDVVIHHNFCPFARFVRHPETIHYQVCQATDVADIMLALHRACVQLDKNAEISTTLLMVPSLHRFDDYLDALSLAQVMIAQWNYEGVYQLASFHPQYEFEGEETASPSHYTNRAPYPTFHLIREADITKAMEGYSDPDSIFEANIERTEALGCSHLQAQLSACIKKAQGDT</sequence>
<dbReference type="InterPro" id="IPR009858">
    <property type="entry name" value="DUF1415"/>
</dbReference>
<dbReference type="RefSeq" id="WP_139755742.1">
    <property type="nucleotide sequence ID" value="NZ_CP039852.1"/>
</dbReference>
<dbReference type="Proteomes" id="UP000304912">
    <property type="component" value="Chromosome"/>
</dbReference>
<reference evidence="1 2" key="1">
    <citation type="submission" date="2019-04" db="EMBL/GenBank/DDBJ databases">
        <title>Salinimonas iocasae sp. nov., a halophilic bacterium isolated from the outer tube casing of tubeworms in Okinawa Trough.</title>
        <authorList>
            <person name="Zhang H."/>
            <person name="Wang H."/>
            <person name="Li C."/>
        </authorList>
    </citation>
    <scope>NUCLEOTIDE SEQUENCE [LARGE SCALE GENOMIC DNA]</scope>
    <source>
        <strain evidence="1 2">KX18D6</strain>
    </source>
</reference>
<evidence type="ECO:0000313" key="2">
    <source>
        <dbReference type="Proteomes" id="UP000304912"/>
    </source>
</evidence>
<dbReference type="Pfam" id="PF07209">
    <property type="entry name" value="DUF1415"/>
    <property type="match status" value="1"/>
</dbReference>
<dbReference type="KEGG" id="salk:FBQ74_05585"/>
<organism evidence="1 2">
    <name type="scientific">Salinimonas iocasae</name>
    <dbReference type="NCBI Taxonomy" id="2572577"/>
    <lineage>
        <taxon>Bacteria</taxon>
        <taxon>Pseudomonadati</taxon>
        <taxon>Pseudomonadota</taxon>
        <taxon>Gammaproteobacteria</taxon>
        <taxon>Alteromonadales</taxon>
        <taxon>Alteromonadaceae</taxon>
        <taxon>Alteromonas/Salinimonas group</taxon>
        <taxon>Salinimonas</taxon>
    </lineage>
</organism>
<keyword evidence="2" id="KW-1185">Reference proteome</keyword>
<dbReference type="OrthoDB" id="277390at2"/>
<protein>
    <submittedName>
        <fullName evidence="1">DUF1415 domain-containing protein</fullName>
    </submittedName>
</protein>
<gene>
    <name evidence="1" type="ORF">FBQ74_05585</name>
</gene>